<organism evidence="2 3">
    <name type="scientific">Phyllosticta paracitricarpa</name>
    <dbReference type="NCBI Taxonomy" id="2016321"/>
    <lineage>
        <taxon>Eukaryota</taxon>
        <taxon>Fungi</taxon>
        <taxon>Dikarya</taxon>
        <taxon>Ascomycota</taxon>
        <taxon>Pezizomycotina</taxon>
        <taxon>Dothideomycetes</taxon>
        <taxon>Dothideomycetes incertae sedis</taxon>
        <taxon>Botryosphaeriales</taxon>
        <taxon>Phyllostictaceae</taxon>
        <taxon>Phyllosticta</taxon>
    </lineage>
</organism>
<evidence type="ECO:0000313" key="3">
    <source>
        <dbReference type="Proteomes" id="UP001367316"/>
    </source>
</evidence>
<comment type="caution">
    <text evidence="2">The sequence shown here is derived from an EMBL/GenBank/DDBJ whole genome shotgun (WGS) entry which is preliminary data.</text>
</comment>
<feature type="compositionally biased region" description="Polar residues" evidence="1">
    <location>
        <begin position="20"/>
        <end position="42"/>
    </location>
</feature>
<sequence>MLTVCILHSMLSVHPHPTSLPRQSTTSARSQLTPNTTSHVLDSSARTTLAPLPGSPLNFSLLSCLSAFLAPRSSWTLAESAHRPCSASASQPIIISSSMYQRTQAACETTIRQGDDATGLEQKKGRRHKAISGRDPALRNGLVPGPYSLTTAAARSVRRMAVPVADRLSGPKPWAFSLTGAEL</sequence>
<feature type="region of interest" description="Disordered" evidence="1">
    <location>
        <begin position="16"/>
        <end position="42"/>
    </location>
</feature>
<proteinExistence type="predicted"/>
<dbReference type="EMBL" id="JBBPBF010000011">
    <property type="protein sequence ID" value="KAK7612059.1"/>
    <property type="molecule type" value="Genomic_DNA"/>
</dbReference>
<protein>
    <submittedName>
        <fullName evidence="2">Uncharacterized protein</fullName>
    </submittedName>
</protein>
<accession>A0ABR1NB46</accession>
<reference evidence="2 3" key="1">
    <citation type="submission" date="2024-04" db="EMBL/GenBank/DDBJ databases">
        <title>Phyllosticta paracitricarpa is synonymous to the EU quarantine fungus P. citricarpa based on phylogenomic analyses.</title>
        <authorList>
            <consortium name="Lawrence Berkeley National Laboratory"/>
            <person name="Van ingen-buijs V.A."/>
            <person name="Van westerhoven A.C."/>
            <person name="Haridas S."/>
            <person name="Skiadas P."/>
            <person name="Martin F."/>
            <person name="Groenewald J.Z."/>
            <person name="Crous P.W."/>
            <person name="Seidl M.F."/>
        </authorList>
    </citation>
    <scope>NUCLEOTIDE SEQUENCE [LARGE SCALE GENOMIC DNA]</scope>
    <source>
        <strain evidence="2 3">CBS 141358</strain>
    </source>
</reference>
<evidence type="ECO:0000256" key="1">
    <source>
        <dbReference type="SAM" id="MobiDB-lite"/>
    </source>
</evidence>
<evidence type="ECO:0000313" key="2">
    <source>
        <dbReference type="EMBL" id="KAK7612059.1"/>
    </source>
</evidence>
<name>A0ABR1NB46_9PEZI</name>
<keyword evidence="3" id="KW-1185">Reference proteome</keyword>
<gene>
    <name evidence="2" type="ORF">JOL62DRAFT_32045</name>
</gene>
<dbReference type="Proteomes" id="UP001367316">
    <property type="component" value="Unassembled WGS sequence"/>
</dbReference>